<protein>
    <submittedName>
        <fullName evidence="1">Os05g0121400 protein</fullName>
    </submittedName>
</protein>
<gene>
    <name evidence="1" type="ordered locus">Os05g0121400</name>
    <name evidence="1" type="ORF">OSNPB_050121400</name>
</gene>
<evidence type="ECO:0000313" key="1">
    <source>
        <dbReference type="EMBL" id="BAS92023.1"/>
    </source>
</evidence>
<sequence length="70" mass="7918">SIGSQRTPKCEKALSGLVPGWGDPSGKLLQECLFHALLQTIYDCVKHWIPKNSKMREGFEWTSIRMGRLS</sequence>
<reference evidence="1 2" key="2">
    <citation type="journal article" date="2013" name="Plant Cell Physiol.">
        <title>Rice Annotation Project Database (RAP-DB): an integrative and interactive database for rice genomics.</title>
        <authorList>
            <person name="Sakai H."/>
            <person name="Lee S.S."/>
            <person name="Tanaka T."/>
            <person name="Numa H."/>
            <person name="Kim J."/>
            <person name="Kawahara Y."/>
            <person name="Wakimoto H."/>
            <person name="Yang C.C."/>
            <person name="Iwamoto M."/>
            <person name="Abe T."/>
            <person name="Yamada Y."/>
            <person name="Muto A."/>
            <person name="Inokuchi H."/>
            <person name="Ikemura T."/>
            <person name="Matsumoto T."/>
            <person name="Sasaki T."/>
            <person name="Itoh T."/>
        </authorList>
    </citation>
    <scope>NUCLEOTIDE SEQUENCE [LARGE SCALE GENOMIC DNA]</scope>
    <source>
        <strain evidence="2">cv. Nipponbare</strain>
    </source>
</reference>
<dbReference type="Proteomes" id="UP000059680">
    <property type="component" value="Chromosome 5"/>
</dbReference>
<dbReference type="EMBL" id="AP014961">
    <property type="protein sequence ID" value="BAS92023.1"/>
    <property type="molecule type" value="Genomic_DNA"/>
</dbReference>
<reference evidence="1 2" key="3">
    <citation type="journal article" date="2013" name="Rice">
        <title>Improvement of the Oryza sativa Nipponbare reference genome using next generation sequence and optical map data.</title>
        <authorList>
            <person name="Kawahara Y."/>
            <person name="de la Bastide M."/>
            <person name="Hamilton J.P."/>
            <person name="Kanamori H."/>
            <person name="McCombie W.R."/>
            <person name="Ouyang S."/>
            <person name="Schwartz D.C."/>
            <person name="Tanaka T."/>
            <person name="Wu J."/>
            <person name="Zhou S."/>
            <person name="Childs K.L."/>
            <person name="Davidson R.M."/>
            <person name="Lin H."/>
            <person name="Quesada-Ocampo L."/>
            <person name="Vaillancourt B."/>
            <person name="Sakai H."/>
            <person name="Lee S.S."/>
            <person name="Kim J."/>
            <person name="Numa H."/>
            <person name="Itoh T."/>
            <person name="Buell C.R."/>
            <person name="Matsumoto T."/>
        </authorList>
    </citation>
    <scope>NUCLEOTIDE SEQUENCE [LARGE SCALE GENOMIC DNA]</scope>
    <source>
        <strain evidence="2">cv. Nipponbare</strain>
    </source>
</reference>
<proteinExistence type="predicted"/>
<dbReference type="AlphaFoldDB" id="A0A0P0WHA9"/>
<accession>A0A0P0WHA9</accession>
<name>A0A0P0WHA9_ORYSJ</name>
<dbReference type="ExpressionAtlas" id="A0A0P0WHA9">
    <property type="expression patterns" value="baseline and differential"/>
</dbReference>
<keyword evidence="2" id="KW-1185">Reference proteome</keyword>
<feature type="non-terminal residue" evidence="1">
    <location>
        <position position="1"/>
    </location>
</feature>
<reference evidence="2" key="1">
    <citation type="journal article" date="2005" name="Nature">
        <title>The map-based sequence of the rice genome.</title>
        <authorList>
            <consortium name="International rice genome sequencing project (IRGSP)"/>
            <person name="Matsumoto T."/>
            <person name="Wu J."/>
            <person name="Kanamori H."/>
            <person name="Katayose Y."/>
            <person name="Fujisawa M."/>
            <person name="Namiki N."/>
            <person name="Mizuno H."/>
            <person name="Yamamoto K."/>
            <person name="Antonio B.A."/>
            <person name="Baba T."/>
            <person name="Sakata K."/>
            <person name="Nagamura Y."/>
            <person name="Aoki H."/>
            <person name="Arikawa K."/>
            <person name="Arita K."/>
            <person name="Bito T."/>
            <person name="Chiden Y."/>
            <person name="Fujitsuka N."/>
            <person name="Fukunaka R."/>
            <person name="Hamada M."/>
            <person name="Harada C."/>
            <person name="Hayashi A."/>
            <person name="Hijishita S."/>
            <person name="Honda M."/>
            <person name="Hosokawa S."/>
            <person name="Ichikawa Y."/>
            <person name="Idonuma A."/>
            <person name="Iijima M."/>
            <person name="Ikeda M."/>
            <person name="Ikeno M."/>
            <person name="Ito K."/>
            <person name="Ito S."/>
            <person name="Ito T."/>
            <person name="Ito Y."/>
            <person name="Ito Y."/>
            <person name="Iwabuchi A."/>
            <person name="Kamiya K."/>
            <person name="Karasawa W."/>
            <person name="Kurita K."/>
            <person name="Katagiri S."/>
            <person name="Kikuta A."/>
            <person name="Kobayashi H."/>
            <person name="Kobayashi N."/>
            <person name="Machita K."/>
            <person name="Maehara T."/>
            <person name="Masukawa M."/>
            <person name="Mizubayashi T."/>
            <person name="Mukai Y."/>
            <person name="Nagasaki H."/>
            <person name="Nagata Y."/>
            <person name="Naito S."/>
            <person name="Nakashima M."/>
            <person name="Nakama Y."/>
            <person name="Nakamichi Y."/>
            <person name="Nakamura M."/>
            <person name="Meguro A."/>
            <person name="Negishi M."/>
            <person name="Ohta I."/>
            <person name="Ohta T."/>
            <person name="Okamoto M."/>
            <person name="Ono N."/>
            <person name="Saji S."/>
            <person name="Sakaguchi M."/>
            <person name="Sakai K."/>
            <person name="Shibata M."/>
            <person name="Shimokawa T."/>
            <person name="Song J."/>
            <person name="Takazaki Y."/>
            <person name="Terasawa K."/>
            <person name="Tsugane M."/>
            <person name="Tsuji K."/>
            <person name="Ueda S."/>
            <person name="Waki K."/>
            <person name="Yamagata H."/>
            <person name="Yamamoto M."/>
            <person name="Yamamoto S."/>
            <person name="Yamane H."/>
            <person name="Yoshiki S."/>
            <person name="Yoshihara R."/>
            <person name="Yukawa K."/>
            <person name="Zhong H."/>
            <person name="Yano M."/>
            <person name="Yuan Q."/>
            <person name="Ouyang S."/>
            <person name="Liu J."/>
            <person name="Jones K.M."/>
            <person name="Gansberger K."/>
            <person name="Moffat K."/>
            <person name="Hill J."/>
            <person name="Bera J."/>
            <person name="Fadrosh D."/>
            <person name="Jin S."/>
            <person name="Johri S."/>
            <person name="Kim M."/>
            <person name="Overton L."/>
            <person name="Reardon M."/>
            <person name="Tsitrin T."/>
            <person name="Vuong H."/>
            <person name="Weaver B."/>
            <person name="Ciecko A."/>
            <person name="Tallon L."/>
            <person name="Jackson J."/>
            <person name="Pai G."/>
            <person name="Aken S.V."/>
            <person name="Utterback T."/>
            <person name="Reidmuller S."/>
            <person name="Feldblyum T."/>
            <person name="Hsiao J."/>
            <person name="Zismann V."/>
            <person name="Iobst S."/>
            <person name="de Vazeille A.R."/>
            <person name="Buell C.R."/>
            <person name="Ying K."/>
            <person name="Li Y."/>
            <person name="Lu T."/>
            <person name="Huang Y."/>
            <person name="Zhao Q."/>
            <person name="Feng Q."/>
            <person name="Zhang L."/>
            <person name="Zhu J."/>
            <person name="Weng Q."/>
            <person name="Mu J."/>
            <person name="Lu Y."/>
            <person name="Fan D."/>
            <person name="Liu Y."/>
            <person name="Guan J."/>
            <person name="Zhang Y."/>
            <person name="Yu S."/>
            <person name="Liu X."/>
            <person name="Zhang Y."/>
            <person name="Hong G."/>
            <person name="Han B."/>
            <person name="Choisne N."/>
            <person name="Demange N."/>
            <person name="Orjeda G."/>
            <person name="Samain S."/>
            <person name="Cattolico L."/>
            <person name="Pelletier E."/>
            <person name="Couloux A."/>
            <person name="Segurens B."/>
            <person name="Wincker P."/>
            <person name="D'Hont A."/>
            <person name="Scarpelli C."/>
            <person name="Weissenbach J."/>
            <person name="Salanoubat M."/>
            <person name="Quetier F."/>
            <person name="Yu Y."/>
            <person name="Kim H.R."/>
            <person name="Rambo T."/>
            <person name="Currie J."/>
            <person name="Collura K."/>
            <person name="Luo M."/>
            <person name="Yang T."/>
            <person name="Ammiraju J.S.S."/>
            <person name="Engler F."/>
            <person name="Soderlund C."/>
            <person name="Wing R.A."/>
            <person name="Palmer L.E."/>
            <person name="de la Bastide M."/>
            <person name="Spiegel L."/>
            <person name="Nascimento L."/>
            <person name="Zutavern T."/>
            <person name="O'Shaughnessy A."/>
            <person name="Dike S."/>
            <person name="Dedhia N."/>
            <person name="Preston R."/>
            <person name="Balija V."/>
            <person name="McCombie W.R."/>
            <person name="Chow T."/>
            <person name="Chen H."/>
            <person name="Chung M."/>
            <person name="Chen C."/>
            <person name="Shaw J."/>
            <person name="Wu H."/>
            <person name="Hsiao K."/>
            <person name="Chao Y."/>
            <person name="Chu M."/>
            <person name="Cheng C."/>
            <person name="Hour A."/>
            <person name="Lee P."/>
            <person name="Lin S."/>
            <person name="Lin Y."/>
            <person name="Liou J."/>
            <person name="Liu S."/>
            <person name="Hsing Y."/>
            <person name="Raghuvanshi S."/>
            <person name="Mohanty A."/>
            <person name="Bharti A.K."/>
            <person name="Gaur A."/>
            <person name="Gupta V."/>
            <person name="Kumar D."/>
            <person name="Ravi V."/>
            <person name="Vij S."/>
            <person name="Kapur A."/>
            <person name="Khurana P."/>
            <person name="Khurana P."/>
            <person name="Khurana J.P."/>
            <person name="Tyagi A.K."/>
            <person name="Gaikwad K."/>
            <person name="Singh A."/>
            <person name="Dalal V."/>
            <person name="Srivastava S."/>
            <person name="Dixit A."/>
            <person name="Pal A.K."/>
            <person name="Ghazi I.A."/>
            <person name="Yadav M."/>
            <person name="Pandit A."/>
            <person name="Bhargava A."/>
            <person name="Sureshbabu K."/>
            <person name="Batra K."/>
            <person name="Sharma T.R."/>
            <person name="Mohapatra T."/>
            <person name="Singh N.K."/>
            <person name="Messing J."/>
            <person name="Nelson A.B."/>
            <person name="Fuks G."/>
            <person name="Kavchok S."/>
            <person name="Keizer G."/>
            <person name="Linton E."/>
            <person name="Llaca V."/>
            <person name="Song R."/>
            <person name="Tanyolac B."/>
            <person name="Young S."/>
            <person name="Ho-Il K."/>
            <person name="Hahn J.H."/>
            <person name="Sangsakoo G."/>
            <person name="Vanavichit A."/>
            <person name="de Mattos Luiz.A.T."/>
            <person name="Zimmer P.D."/>
            <person name="Malone G."/>
            <person name="Dellagostin O."/>
            <person name="de Oliveira A.C."/>
            <person name="Bevan M."/>
            <person name="Bancroft I."/>
            <person name="Minx P."/>
            <person name="Cordum H."/>
            <person name="Wilson R."/>
            <person name="Cheng Z."/>
            <person name="Jin W."/>
            <person name="Jiang J."/>
            <person name="Leong S.A."/>
            <person name="Iwama H."/>
            <person name="Gojobori T."/>
            <person name="Itoh T."/>
            <person name="Niimura Y."/>
            <person name="Fujii Y."/>
            <person name="Habara T."/>
            <person name="Sakai H."/>
            <person name="Sato Y."/>
            <person name="Wilson G."/>
            <person name="Kumar K."/>
            <person name="McCouch S."/>
            <person name="Juretic N."/>
            <person name="Hoen D."/>
            <person name="Wright S."/>
            <person name="Bruskiewich R."/>
            <person name="Bureau T."/>
            <person name="Miyao A."/>
            <person name="Hirochika H."/>
            <person name="Nishikawa T."/>
            <person name="Kadowaki K."/>
            <person name="Sugiura M."/>
            <person name="Burr B."/>
            <person name="Sasaki T."/>
        </authorList>
    </citation>
    <scope>NUCLEOTIDE SEQUENCE [LARGE SCALE GENOMIC DNA]</scope>
    <source>
        <strain evidence="2">cv. Nipponbare</strain>
    </source>
</reference>
<organism evidence="1 2">
    <name type="scientific">Oryza sativa subsp. japonica</name>
    <name type="common">Rice</name>
    <dbReference type="NCBI Taxonomy" id="39947"/>
    <lineage>
        <taxon>Eukaryota</taxon>
        <taxon>Viridiplantae</taxon>
        <taxon>Streptophyta</taxon>
        <taxon>Embryophyta</taxon>
        <taxon>Tracheophyta</taxon>
        <taxon>Spermatophyta</taxon>
        <taxon>Magnoliopsida</taxon>
        <taxon>Liliopsida</taxon>
        <taxon>Poales</taxon>
        <taxon>Poaceae</taxon>
        <taxon>BOP clade</taxon>
        <taxon>Oryzoideae</taxon>
        <taxon>Oryzeae</taxon>
        <taxon>Oryzinae</taxon>
        <taxon>Oryza</taxon>
        <taxon>Oryza sativa</taxon>
    </lineage>
</organism>
<evidence type="ECO:0000313" key="2">
    <source>
        <dbReference type="Proteomes" id="UP000059680"/>
    </source>
</evidence>
<dbReference type="Gramene" id="Os05t0121400-01">
    <property type="protein sequence ID" value="Os05t0121400-01"/>
    <property type="gene ID" value="Os05g0121400"/>
</dbReference>